<evidence type="ECO:0000313" key="3">
    <source>
        <dbReference type="EMBL" id="SDE95490.1"/>
    </source>
</evidence>
<keyword evidence="1" id="KW-0235">DNA replication</keyword>
<dbReference type="PROSITE" id="PS50935">
    <property type="entry name" value="SSB"/>
    <property type="match status" value="1"/>
</dbReference>
<evidence type="ECO:0000256" key="1">
    <source>
        <dbReference type="HAMAP-Rule" id="MF_00984"/>
    </source>
</evidence>
<feature type="region of interest" description="Disordered" evidence="2">
    <location>
        <begin position="114"/>
        <end position="157"/>
    </location>
</feature>
<dbReference type="GO" id="GO:0006310">
    <property type="term" value="P:DNA recombination"/>
    <property type="evidence" value="ECO:0007669"/>
    <property type="project" value="UniProtKB-UniRule"/>
</dbReference>
<proteinExistence type="inferred from homology"/>
<dbReference type="AlphaFoldDB" id="A0A1G7H4X8"/>
<organism evidence="3 4">
    <name type="scientific">Cellulophaga baltica</name>
    <dbReference type="NCBI Taxonomy" id="76594"/>
    <lineage>
        <taxon>Bacteria</taxon>
        <taxon>Pseudomonadati</taxon>
        <taxon>Bacteroidota</taxon>
        <taxon>Flavobacteriia</taxon>
        <taxon>Flavobacteriales</taxon>
        <taxon>Flavobacteriaceae</taxon>
        <taxon>Cellulophaga</taxon>
    </lineage>
</organism>
<keyword evidence="4" id="KW-1185">Reference proteome</keyword>
<dbReference type="Gene3D" id="2.40.50.140">
    <property type="entry name" value="Nucleic acid-binding proteins"/>
    <property type="match status" value="1"/>
</dbReference>
<keyword evidence="1" id="KW-0238">DNA-binding</keyword>
<comment type="subunit">
    <text evidence="1">Homotetramer.</text>
</comment>
<dbReference type="GO" id="GO:0009295">
    <property type="term" value="C:nucleoid"/>
    <property type="evidence" value="ECO:0007669"/>
    <property type="project" value="TreeGrafter"/>
</dbReference>
<dbReference type="SUPFAM" id="SSF50249">
    <property type="entry name" value="Nucleic acid-binding proteins"/>
    <property type="match status" value="1"/>
</dbReference>
<protein>
    <recommendedName>
        <fullName evidence="1">Single-stranded DNA-binding protein</fullName>
        <shortName evidence="1">SSB</shortName>
    </recommendedName>
</protein>
<dbReference type="Pfam" id="PF00436">
    <property type="entry name" value="SSB"/>
    <property type="match status" value="1"/>
</dbReference>
<dbReference type="CDD" id="cd04496">
    <property type="entry name" value="SSB_OBF"/>
    <property type="match status" value="1"/>
</dbReference>
<dbReference type="GeneID" id="78059760"/>
<dbReference type="GO" id="GO:0006260">
    <property type="term" value="P:DNA replication"/>
    <property type="evidence" value="ECO:0007669"/>
    <property type="project" value="UniProtKB-UniRule"/>
</dbReference>
<comment type="function">
    <text evidence="1">Plays an important role in DNA replication, recombination and repair. Binds to ssDNA and to an array of partner proteins to recruit them to their sites of action during DNA metabolism.</text>
</comment>
<keyword evidence="1" id="KW-0234">DNA repair</keyword>
<keyword evidence="1" id="KW-0233">DNA recombination</keyword>
<dbReference type="PANTHER" id="PTHR10302:SF0">
    <property type="entry name" value="SINGLE-STRANDED DNA-BINDING PROTEIN, MITOCHONDRIAL"/>
    <property type="match status" value="1"/>
</dbReference>
<evidence type="ECO:0000313" key="4">
    <source>
        <dbReference type="Proteomes" id="UP000182114"/>
    </source>
</evidence>
<dbReference type="HAMAP" id="MF_00984">
    <property type="entry name" value="SSB"/>
    <property type="match status" value="1"/>
</dbReference>
<dbReference type="Proteomes" id="UP000182114">
    <property type="component" value="Unassembled WGS sequence"/>
</dbReference>
<evidence type="ECO:0000256" key="2">
    <source>
        <dbReference type="SAM" id="MobiDB-lite"/>
    </source>
</evidence>
<feature type="short sequence motif" description="Important for interaction with partner proteins" evidence="1">
    <location>
        <begin position="152"/>
        <end position="157"/>
    </location>
</feature>
<dbReference type="NCBIfam" id="TIGR00621">
    <property type="entry name" value="ssb"/>
    <property type="match status" value="1"/>
</dbReference>
<dbReference type="PIRSF" id="PIRSF002070">
    <property type="entry name" value="SSB"/>
    <property type="match status" value="1"/>
</dbReference>
<dbReference type="InterPro" id="IPR012340">
    <property type="entry name" value="NA-bd_OB-fold"/>
</dbReference>
<dbReference type="GO" id="GO:0003697">
    <property type="term" value="F:single-stranded DNA binding"/>
    <property type="evidence" value="ECO:0007669"/>
    <property type="project" value="UniProtKB-UniRule"/>
</dbReference>
<gene>
    <name evidence="3" type="ORF">SAMN04487992_105279</name>
</gene>
<feature type="compositionally biased region" description="Polar residues" evidence="2">
    <location>
        <begin position="140"/>
        <end position="149"/>
    </location>
</feature>
<keyword evidence="1" id="KW-0227">DNA damage</keyword>
<dbReference type="EMBL" id="FNBD01000005">
    <property type="protein sequence ID" value="SDE95490.1"/>
    <property type="molecule type" value="Genomic_DNA"/>
</dbReference>
<dbReference type="GO" id="GO:0006281">
    <property type="term" value="P:DNA repair"/>
    <property type="evidence" value="ECO:0007669"/>
    <property type="project" value="UniProtKB-UniRule"/>
</dbReference>
<comment type="caution">
    <text evidence="1">Lacks conserved residue(s) required for the propagation of feature annotation.</text>
</comment>
<accession>A0A1G7H4X8</accession>
<dbReference type="PANTHER" id="PTHR10302">
    <property type="entry name" value="SINGLE-STRANDED DNA-BINDING PROTEIN"/>
    <property type="match status" value="1"/>
</dbReference>
<name>A0A1G7H4X8_9FLAO</name>
<reference evidence="4" key="1">
    <citation type="submission" date="2016-10" db="EMBL/GenBank/DDBJ databases">
        <authorList>
            <person name="Varghese N."/>
            <person name="Submissions S."/>
        </authorList>
    </citation>
    <scope>NUCLEOTIDE SEQUENCE [LARGE SCALE GENOMIC DNA]</scope>
    <source>
        <strain evidence="4">DSM 24729</strain>
    </source>
</reference>
<dbReference type="eggNOG" id="COG0629">
    <property type="taxonomic scope" value="Bacteria"/>
</dbReference>
<dbReference type="RefSeq" id="WP_024479166.1">
    <property type="nucleotide sequence ID" value="NZ_CANLPS010000003.1"/>
</dbReference>
<dbReference type="InterPro" id="IPR011344">
    <property type="entry name" value="ssDNA-bd"/>
</dbReference>
<feature type="compositionally biased region" description="Polar residues" evidence="2">
    <location>
        <begin position="114"/>
        <end position="132"/>
    </location>
</feature>
<dbReference type="InterPro" id="IPR000424">
    <property type="entry name" value="Primosome_PriB/ssb"/>
</dbReference>
<sequence>MSGTLNKVMLIGHLGDEVKIHYFEGGNCIARFPLATNESYTNRQTGEKVTNTDWHNIVIRNKAAEVCEKYLSKGDKIYVEGRLKNRQWQGEDGQPRYTTEVHVQDFTFLTTKANSGAVQNNQPTSNVQNTAASKPVDAPSASNQVTNAPEQEDDLPF</sequence>